<reference evidence="3 5" key="1">
    <citation type="submission" date="2013-02" db="EMBL/GenBank/DDBJ databases">
        <title>The Genome Sequence of Plasmodium vinckei vinckei.</title>
        <authorList>
            <consortium name="The Broad Institute Genome Sequencing Platform"/>
            <consortium name="The Broad Institute Genome Sequencing Center for Infectious Disease"/>
            <person name="Neafsey D."/>
            <person name="Cheeseman I."/>
            <person name="Volkman S."/>
            <person name="Adams J."/>
            <person name="Walker B."/>
            <person name="Young S.K."/>
            <person name="Zeng Q."/>
            <person name="Gargeya S."/>
            <person name="Fitzgerald M."/>
            <person name="Haas B."/>
            <person name="Abouelleil A."/>
            <person name="Alvarado L."/>
            <person name="Arachchi H.M."/>
            <person name="Berlin A.M."/>
            <person name="Chapman S.B."/>
            <person name="Dewar J."/>
            <person name="Goldberg J."/>
            <person name="Griggs A."/>
            <person name="Gujja S."/>
            <person name="Hansen M."/>
            <person name="Howarth C."/>
            <person name="Imamovic A."/>
            <person name="Larimer J."/>
            <person name="McCowan C."/>
            <person name="Murphy C."/>
            <person name="Neiman D."/>
            <person name="Pearson M."/>
            <person name="Priest M."/>
            <person name="Roberts A."/>
            <person name="Saif S."/>
            <person name="Shea T."/>
            <person name="Sisk P."/>
            <person name="Sykes S."/>
            <person name="Wortman J."/>
            <person name="Nusbaum C."/>
            <person name="Birren B."/>
        </authorList>
    </citation>
    <scope>NUCLEOTIDE SEQUENCE [LARGE SCALE GENOMIC DNA]</scope>
    <source>
        <strain evidence="3">Vinckei</strain>
        <strain evidence="5">vinckei</strain>
    </source>
</reference>
<feature type="transmembrane region" description="Helical" evidence="1">
    <location>
        <begin position="144"/>
        <end position="165"/>
    </location>
</feature>
<evidence type="ECO:0000313" key="6">
    <source>
        <dbReference type="Proteomes" id="UP000290582"/>
    </source>
</evidence>
<accession>A0A081ICV4</accession>
<evidence type="ECO:0000256" key="1">
    <source>
        <dbReference type="SAM" id="Phobius"/>
    </source>
</evidence>
<dbReference type="Proteomes" id="UP000290582">
    <property type="component" value="Chromosome PVVCY_06"/>
</dbReference>
<dbReference type="InterPro" id="IPR025424">
    <property type="entry name" value="YrhK_domain"/>
</dbReference>
<dbReference type="EMBL" id="KL446951">
    <property type="protein sequence ID" value="KEG01512.1"/>
    <property type="molecule type" value="Genomic_DNA"/>
</dbReference>
<dbReference type="EMBL" id="LR215062">
    <property type="protein sequence ID" value="VEV55492.1"/>
    <property type="molecule type" value="Genomic_DNA"/>
</dbReference>
<dbReference type="AlphaFoldDB" id="A0A081ICV4"/>
<dbReference type="OrthoDB" id="369339at2759"/>
<keyword evidence="1" id="KW-1133">Transmembrane helix</keyword>
<dbReference type="VEuPathDB" id="PlasmoDB:PVVCY_0601140"/>
<evidence type="ECO:0000313" key="4">
    <source>
        <dbReference type="EMBL" id="VEV55492.1"/>
    </source>
</evidence>
<feature type="transmembrane region" description="Helical" evidence="1">
    <location>
        <begin position="113"/>
        <end position="132"/>
    </location>
</feature>
<feature type="domain" description="YrhK" evidence="2">
    <location>
        <begin position="148"/>
        <end position="194"/>
    </location>
</feature>
<feature type="transmembrane region" description="Helical" evidence="1">
    <location>
        <begin position="171"/>
        <end position="196"/>
    </location>
</feature>
<feature type="transmembrane region" description="Helical" evidence="1">
    <location>
        <begin position="24"/>
        <end position="43"/>
    </location>
</feature>
<reference evidence="4 6" key="2">
    <citation type="submission" date="2019-01" db="EMBL/GenBank/DDBJ databases">
        <authorList>
            <person name="Ramaprasad A."/>
        </authorList>
    </citation>
    <scope>NUCLEOTIDE SEQUENCE [LARGE SCALE GENOMIC DNA]</scope>
</reference>
<keyword evidence="1" id="KW-0812">Transmembrane</keyword>
<dbReference type="GeneID" id="19961814"/>
<feature type="transmembrane region" description="Helical" evidence="1">
    <location>
        <begin position="49"/>
        <end position="70"/>
    </location>
</feature>
<gene>
    <name evidence="4" type="ORF">PVVCY_0601140</name>
    <name evidence="3" type="ORF">YYE_03608</name>
</gene>
<feature type="transmembrane region" description="Helical" evidence="1">
    <location>
        <begin position="82"/>
        <end position="101"/>
    </location>
</feature>
<protein>
    <recommendedName>
        <fullName evidence="2">YrhK domain-containing protein</fullName>
    </recommendedName>
</protein>
<sequence length="205" mass="23602">MKTKNDNWSGSRGIRLMDFIKCPLSYHTNFISMVLFIVGSTFFIFDLLYVTGCIIFAIASAMCFYSNVIGAYTIGSENKKEFYGYINYSLGCFIFVIGSIYSCFKDDALSVKLFIFGSTAFLVGALCFVYRLSYREVKTMDWKVILVYVVNILGSILFTIASFLYFYPQFYIYACYLYIEGSILFTLGTWFDYIIYINSNIILPN</sequence>
<keyword evidence="1" id="KW-0472">Membrane</keyword>
<evidence type="ECO:0000313" key="3">
    <source>
        <dbReference type="EMBL" id="KEG01512.1"/>
    </source>
</evidence>
<evidence type="ECO:0000259" key="2">
    <source>
        <dbReference type="Pfam" id="PF14145"/>
    </source>
</evidence>
<evidence type="ECO:0000313" key="5">
    <source>
        <dbReference type="Proteomes" id="UP000030681"/>
    </source>
</evidence>
<dbReference type="Proteomes" id="UP000030681">
    <property type="component" value="Unassembled WGS sequence"/>
</dbReference>
<dbReference type="RefSeq" id="XP_008625479.1">
    <property type="nucleotide sequence ID" value="XM_008627257.2"/>
</dbReference>
<dbReference type="KEGG" id="pvv:PVVCY_0601140"/>
<proteinExistence type="predicted"/>
<dbReference type="Pfam" id="PF14145">
    <property type="entry name" value="YrhK"/>
    <property type="match status" value="1"/>
</dbReference>
<name>A0A081ICV4_PLAVN</name>
<organism evidence="3 5">
    <name type="scientific">Plasmodium vinckei vinckei</name>
    <dbReference type="NCBI Taxonomy" id="54757"/>
    <lineage>
        <taxon>Eukaryota</taxon>
        <taxon>Sar</taxon>
        <taxon>Alveolata</taxon>
        <taxon>Apicomplexa</taxon>
        <taxon>Aconoidasida</taxon>
        <taxon>Haemosporida</taxon>
        <taxon>Plasmodiidae</taxon>
        <taxon>Plasmodium</taxon>
        <taxon>Plasmodium (Vinckeia)</taxon>
    </lineage>
</organism>